<comment type="caution">
    <text evidence="2">The sequence shown here is derived from an EMBL/GenBank/DDBJ whole genome shotgun (WGS) entry which is preliminary data.</text>
</comment>
<evidence type="ECO:0000256" key="1">
    <source>
        <dbReference type="ARBA" id="ARBA00009981"/>
    </source>
</evidence>
<keyword evidence="3" id="KW-1185">Reference proteome</keyword>
<dbReference type="InterPro" id="IPR036165">
    <property type="entry name" value="YefM-like_sf"/>
</dbReference>
<dbReference type="AlphaFoldDB" id="A0A926ZEM6"/>
<dbReference type="Proteomes" id="UP000641646">
    <property type="component" value="Unassembled WGS sequence"/>
</dbReference>
<evidence type="ECO:0000313" key="2">
    <source>
        <dbReference type="EMBL" id="MBD2179930.1"/>
    </source>
</evidence>
<evidence type="ECO:0000313" key="3">
    <source>
        <dbReference type="Proteomes" id="UP000641646"/>
    </source>
</evidence>
<protein>
    <submittedName>
        <fullName evidence="2">Type II toxin-antitoxin system Phd/YefM family antitoxin</fullName>
    </submittedName>
</protein>
<reference evidence="2" key="1">
    <citation type="journal article" date="2015" name="ISME J.">
        <title>Draft Genome Sequence of Streptomyces incarnatus NRRL8089, which Produces the Nucleoside Antibiotic Sinefungin.</title>
        <authorList>
            <person name="Oshima K."/>
            <person name="Hattori M."/>
            <person name="Shimizu H."/>
            <person name="Fukuda K."/>
            <person name="Nemoto M."/>
            <person name="Inagaki K."/>
            <person name="Tamura T."/>
        </authorList>
    </citation>
    <scope>NUCLEOTIDE SEQUENCE</scope>
    <source>
        <strain evidence="2">FACHB-1375</strain>
    </source>
</reference>
<dbReference type="Gene3D" id="3.40.1620.10">
    <property type="entry name" value="YefM-like domain"/>
    <property type="match status" value="1"/>
</dbReference>
<organism evidence="2 3">
    <name type="scientific">Aerosakkonema funiforme FACHB-1375</name>
    <dbReference type="NCBI Taxonomy" id="2949571"/>
    <lineage>
        <taxon>Bacteria</taxon>
        <taxon>Bacillati</taxon>
        <taxon>Cyanobacteriota</taxon>
        <taxon>Cyanophyceae</taxon>
        <taxon>Oscillatoriophycideae</taxon>
        <taxon>Aerosakkonematales</taxon>
        <taxon>Aerosakkonemataceae</taxon>
        <taxon>Aerosakkonema</taxon>
    </lineage>
</organism>
<accession>A0A926ZEM6</accession>
<dbReference type="SUPFAM" id="SSF143120">
    <property type="entry name" value="YefM-like"/>
    <property type="match status" value="1"/>
</dbReference>
<gene>
    <name evidence="2" type="ORF">H6G03_02180</name>
</gene>
<name>A0A926ZEM6_9CYAN</name>
<sequence>MEELEREENAYREARLNFPKLIEAAIRGEEVVIEKDGQPVVKLVAVSPDEDKPFDEIFEGVRINRPVET</sequence>
<reference evidence="2" key="2">
    <citation type="submission" date="2020-08" db="EMBL/GenBank/DDBJ databases">
        <authorList>
            <person name="Chen M."/>
            <person name="Teng W."/>
            <person name="Zhao L."/>
            <person name="Hu C."/>
            <person name="Zhou Y."/>
            <person name="Han B."/>
            <person name="Song L."/>
            <person name="Shu W."/>
        </authorList>
    </citation>
    <scope>NUCLEOTIDE SEQUENCE</scope>
    <source>
        <strain evidence="2">FACHB-1375</strain>
    </source>
</reference>
<comment type="similarity">
    <text evidence="1">Belongs to the phD/YefM antitoxin family.</text>
</comment>
<proteinExistence type="inferred from homology"/>
<dbReference type="EMBL" id="JACJPW010000003">
    <property type="protein sequence ID" value="MBD2179930.1"/>
    <property type="molecule type" value="Genomic_DNA"/>
</dbReference>